<gene>
    <name evidence="2" type="ORF">BC343_23155</name>
</gene>
<accession>A0A1S9PIU8</accession>
<dbReference type="Gene3D" id="3.10.450.50">
    <property type="match status" value="1"/>
</dbReference>
<dbReference type="AlphaFoldDB" id="A0A1S9PIU8"/>
<dbReference type="SUPFAM" id="SSF54427">
    <property type="entry name" value="NTF2-like"/>
    <property type="match status" value="1"/>
</dbReference>
<dbReference type="Proteomes" id="UP000189739">
    <property type="component" value="Unassembled WGS sequence"/>
</dbReference>
<dbReference type="InterPro" id="IPR037401">
    <property type="entry name" value="SnoaL-like"/>
</dbReference>
<dbReference type="OrthoDB" id="6692273at2"/>
<evidence type="ECO:0000259" key="1">
    <source>
        <dbReference type="Pfam" id="PF12680"/>
    </source>
</evidence>
<dbReference type="RefSeq" id="WP_078347185.1">
    <property type="nucleotide sequence ID" value="NZ_MBTF01000004.1"/>
</dbReference>
<keyword evidence="2" id="KW-0413">Isomerase</keyword>
<feature type="domain" description="SnoaL-like" evidence="1">
    <location>
        <begin position="11"/>
        <end position="107"/>
    </location>
</feature>
<dbReference type="GO" id="GO:0016853">
    <property type="term" value="F:isomerase activity"/>
    <property type="evidence" value="ECO:0007669"/>
    <property type="project" value="UniProtKB-KW"/>
</dbReference>
<evidence type="ECO:0000313" key="2">
    <source>
        <dbReference type="EMBL" id="OOQ60865.1"/>
    </source>
</evidence>
<comment type="caution">
    <text evidence="2">The sequence shown here is derived from an EMBL/GenBank/DDBJ whole genome shotgun (WGS) entry which is preliminary data.</text>
</comment>
<sequence length="116" mass="13177">MNTDNKTILTRANEFVTNGDNEGFLNFCTDDVIWEFVGDRTLEGKEAVREYMKANYIEPPQFNVEQLIAEGEMVTAIGTIRMKNESGAMVNYAYCDVWRFRDGKMASLKAFVVGVD</sequence>
<evidence type="ECO:0000313" key="3">
    <source>
        <dbReference type="Proteomes" id="UP000189739"/>
    </source>
</evidence>
<reference evidence="2 3" key="1">
    <citation type="submission" date="2016-07" db="EMBL/GenBank/DDBJ databases">
        <title>Genomic analysis of zinc-resistant bacterium Mucilaginibacter pedocola TBZ30.</title>
        <authorList>
            <person name="Huang J."/>
            <person name="Tang J."/>
        </authorList>
    </citation>
    <scope>NUCLEOTIDE SEQUENCE [LARGE SCALE GENOMIC DNA]</scope>
    <source>
        <strain evidence="2 3">TBZ30</strain>
    </source>
</reference>
<dbReference type="STRING" id="1792845.BC343_23155"/>
<dbReference type="InterPro" id="IPR032710">
    <property type="entry name" value="NTF2-like_dom_sf"/>
</dbReference>
<name>A0A1S9PIU8_9SPHI</name>
<protein>
    <submittedName>
        <fullName evidence="2">Ketosteroid isomerase</fullName>
    </submittedName>
</protein>
<dbReference type="Pfam" id="PF12680">
    <property type="entry name" value="SnoaL_2"/>
    <property type="match status" value="1"/>
</dbReference>
<dbReference type="EMBL" id="MBTF01000004">
    <property type="protein sequence ID" value="OOQ60865.1"/>
    <property type="molecule type" value="Genomic_DNA"/>
</dbReference>
<proteinExistence type="predicted"/>
<organism evidence="2 3">
    <name type="scientific">Mucilaginibacter pedocola</name>
    <dbReference type="NCBI Taxonomy" id="1792845"/>
    <lineage>
        <taxon>Bacteria</taxon>
        <taxon>Pseudomonadati</taxon>
        <taxon>Bacteroidota</taxon>
        <taxon>Sphingobacteriia</taxon>
        <taxon>Sphingobacteriales</taxon>
        <taxon>Sphingobacteriaceae</taxon>
        <taxon>Mucilaginibacter</taxon>
    </lineage>
</organism>
<keyword evidence="3" id="KW-1185">Reference proteome</keyword>